<dbReference type="InterPro" id="IPR043128">
    <property type="entry name" value="Rev_trsase/Diguanyl_cyclase"/>
</dbReference>
<feature type="non-terminal residue" evidence="1">
    <location>
        <position position="1"/>
    </location>
</feature>
<dbReference type="AlphaFoldDB" id="A0ABD0Q4W3"/>
<accession>A0ABD0Q4W3</accession>
<dbReference type="InterPro" id="IPR043502">
    <property type="entry name" value="DNA/RNA_pol_sf"/>
</dbReference>
<dbReference type="Proteomes" id="UP001529510">
    <property type="component" value="Unassembled WGS sequence"/>
</dbReference>
<feature type="non-terminal residue" evidence="1">
    <location>
        <position position="74"/>
    </location>
</feature>
<organism evidence="1 2">
    <name type="scientific">Cirrhinus mrigala</name>
    <name type="common">Mrigala</name>
    <dbReference type="NCBI Taxonomy" id="683832"/>
    <lineage>
        <taxon>Eukaryota</taxon>
        <taxon>Metazoa</taxon>
        <taxon>Chordata</taxon>
        <taxon>Craniata</taxon>
        <taxon>Vertebrata</taxon>
        <taxon>Euteleostomi</taxon>
        <taxon>Actinopterygii</taxon>
        <taxon>Neopterygii</taxon>
        <taxon>Teleostei</taxon>
        <taxon>Ostariophysi</taxon>
        <taxon>Cypriniformes</taxon>
        <taxon>Cyprinidae</taxon>
        <taxon>Labeoninae</taxon>
        <taxon>Labeonini</taxon>
        <taxon>Cirrhinus</taxon>
    </lineage>
</organism>
<dbReference type="SUPFAM" id="SSF56672">
    <property type="entry name" value="DNA/RNA polymerases"/>
    <property type="match status" value="1"/>
</dbReference>
<dbReference type="InterPro" id="IPR051320">
    <property type="entry name" value="Viral_Replic_Matur_Polypro"/>
</dbReference>
<sequence>MTVRNWPLPKTLKELQRFLGFSNFYRRFIRNFSTIAAPLTAIVKRGNTRLNWIYVSDSPPHLFSVTLILSSLSS</sequence>
<dbReference type="EMBL" id="JAMKFB020000012">
    <property type="protein sequence ID" value="KAL0179866.1"/>
    <property type="molecule type" value="Genomic_DNA"/>
</dbReference>
<proteinExistence type="predicted"/>
<comment type="caution">
    <text evidence="1">The sequence shown here is derived from an EMBL/GenBank/DDBJ whole genome shotgun (WGS) entry which is preliminary data.</text>
</comment>
<name>A0ABD0Q4W3_CIRMR</name>
<protein>
    <recommendedName>
        <fullName evidence="3">Reverse transcriptase</fullName>
    </recommendedName>
</protein>
<evidence type="ECO:0000313" key="2">
    <source>
        <dbReference type="Proteomes" id="UP001529510"/>
    </source>
</evidence>
<evidence type="ECO:0000313" key="1">
    <source>
        <dbReference type="EMBL" id="KAL0179866.1"/>
    </source>
</evidence>
<dbReference type="Gene3D" id="3.30.70.270">
    <property type="match status" value="1"/>
</dbReference>
<keyword evidence="2" id="KW-1185">Reference proteome</keyword>
<gene>
    <name evidence="1" type="ORF">M9458_025308</name>
</gene>
<evidence type="ECO:0008006" key="3">
    <source>
        <dbReference type="Google" id="ProtNLM"/>
    </source>
</evidence>
<dbReference type="PANTHER" id="PTHR33064">
    <property type="entry name" value="POL PROTEIN"/>
    <property type="match status" value="1"/>
</dbReference>
<dbReference type="PANTHER" id="PTHR33064:SF37">
    <property type="entry name" value="RIBONUCLEASE H"/>
    <property type="match status" value="1"/>
</dbReference>
<reference evidence="1 2" key="1">
    <citation type="submission" date="2024-05" db="EMBL/GenBank/DDBJ databases">
        <title>Genome sequencing and assembly of Indian major carp, Cirrhinus mrigala (Hamilton, 1822).</title>
        <authorList>
            <person name="Mohindra V."/>
            <person name="Chowdhury L.M."/>
            <person name="Lal K."/>
            <person name="Jena J.K."/>
        </authorList>
    </citation>
    <scope>NUCLEOTIDE SEQUENCE [LARGE SCALE GENOMIC DNA]</scope>
    <source>
        <strain evidence="1">CM1030</strain>
        <tissue evidence="1">Blood</tissue>
    </source>
</reference>